<protein>
    <submittedName>
        <fullName evidence="1">Uncharacterized protein</fullName>
    </submittedName>
</protein>
<reference evidence="1 2" key="1">
    <citation type="journal article" date="2018" name="Int. J. Syst. Evol. Microbiol.">
        <title>Whole-genome-based revisit of Photorhabdus phylogeny: proposal for the elevation of most Photorhabdus subspecies to the species level and description of one novel species Photorhabdus bodei sp. nov., and one novel subspecies Photorhabdus laumondii subsp. clarkei subsp. nov.</title>
        <authorList>
            <person name="Machado R.A.R."/>
            <person name="Wuthrich D."/>
            <person name="Kuhnert P."/>
            <person name="Arce C.C.M."/>
            <person name="Thonen L."/>
            <person name="Ruiz C."/>
            <person name="Zhang X."/>
            <person name="Robert C.A.M."/>
            <person name="Karimi J."/>
            <person name="Kamali S."/>
            <person name="Ma J."/>
            <person name="Bruggmann R."/>
            <person name="Erb M."/>
        </authorList>
    </citation>
    <scope>NUCLEOTIDE SEQUENCE [LARGE SCALE GENOMIC DNA]</scope>
    <source>
        <strain evidence="1 2">BOJ-47</strain>
    </source>
</reference>
<evidence type="ECO:0000313" key="1">
    <source>
        <dbReference type="EMBL" id="RAW84791.1"/>
    </source>
</evidence>
<dbReference type="EMBL" id="NSCI01000039">
    <property type="protein sequence ID" value="RAW84791.1"/>
    <property type="molecule type" value="Genomic_DNA"/>
</dbReference>
<gene>
    <name evidence="1" type="ORF">CKY01_19845</name>
</gene>
<dbReference type="AlphaFoldDB" id="A0A329VBN7"/>
<comment type="caution">
    <text evidence="1">The sequence shown here is derived from an EMBL/GenBank/DDBJ whole genome shotgun (WGS) entry which is preliminary data.</text>
</comment>
<evidence type="ECO:0000313" key="2">
    <source>
        <dbReference type="Proteomes" id="UP000250870"/>
    </source>
</evidence>
<proteinExistence type="predicted"/>
<organism evidence="1 2">
    <name type="scientific">Photorhabdus laumondii subsp. clarkei</name>
    <dbReference type="NCBI Taxonomy" id="2029685"/>
    <lineage>
        <taxon>Bacteria</taxon>
        <taxon>Pseudomonadati</taxon>
        <taxon>Pseudomonadota</taxon>
        <taxon>Gammaproteobacteria</taxon>
        <taxon>Enterobacterales</taxon>
        <taxon>Morganellaceae</taxon>
        <taxon>Photorhabdus</taxon>
    </lineage>
</organism>
<dbReference type="Proteomes" id="UP000250870">
    <property type="component" value="Unassembled WGS sequence"/>
</dbReference>
<sequence>MVKRICSSVINRDINGIMVLADNYFFYNQNKRVNIILRLSRLAKEIIKKILILLKKTVYSTNKYNFS</sequence>
<name>A0A329VBN7_9GAMM</name>
<accession>A0A329VBN7</accession>